<sequence length="307" mass="32317">MLSTNNLLILLIFSFLITNVKSDLGGPCFSMSTMEGFACGLGVHKNIQIITDCLCYIPGYWEQLDGCDKLVRGPHHTPIDGAEICSRASEYAANPAGFTGETDYYESSTTVMHVVMLDFPTYSPGVTNFLDSSSNDLTTTNTDEINSSITTDEVIPSSSSSYIEIPSETLMESSVSTQPSTIETSETSHATSLEVSSIITGVSSEPLTIVSESGGLNSTEIASTPVVITSPTPQPLLETPSQESSAPNIDSTTPTTIDNTVVDGTTTNDATSVASSTSDVAYVYIGGAMGYPSISVALGLVFIAYLV</sequence>
<name>A0A8H6F618_CANAX</name>
<keyword evidence="2" id="KW-0472">Membrane</keyword>
<feature type="region of interest" description="Disordered" evidence="1">
    <location>
        <begin position="232"/>
        <end position="261"/>
    </location>
</feature>
<dbReference type="AlphaFoldDB" id="A0A8H6F618"/>
<reference evidence="4 5" key="1">
    <citation type="submission" date="2020-03" db="EMBL/GenBank/DDBJ databases">
        <title>FDA dAtabase for Regulatory Grade micrObial Sequences (FDA-ARGOS): Supporting development and validation of Infectious Disease Dx tests.</title>
        <authorList>
            <person name="Campos J."/>
            <person name="Goldberg B."/>
            <person name="Tallon L."/>
            <person name="Sadzewicz L."/>
            <person name="Vavikolanu K."/>
            <person name="Mehta A."/>
            <person name="Aluvathingal J."/>
            <person name="Nadendla S."/>
            <person name="Nandy P."/>
            <person name="Geyer C."/>
            <person name="Yan Y."/>
            <person name="Sichtig H."/>
        </authorList>
    </citation>
    <scope>NUCLEOTIDE SEQUENCE [LARGE SCALE GENOMIC DNA]</scope>
    <source>
        <strain evidence="4 5">FDAARGOS_656</strain>
    </source>
</reference>
<proteinExistence type="predicted"/>
<accession>A0A8H6F618</accession>
<protein>
    <submittedName>
        <fullName evidence="4">Uncharacterized protein</fullName>
    </submittedName>
</protein>
<feature type="signal peptide" evidence="3">
    <location>
        <begin position="1"/>
        <end position="22"/>
    </location>
</feature>
<evidence type="ECO:0000256" key="2">
    <source>
        <dbReference type="SAM" id="Phobius"/>
    </source>
</evidence>
<comment type="caution">
    <text evidence="4">The sequence shown here is derived from an EMBL/GenBank/DDBJ whole genome shotgun (WGS) entry which is preliminary data.</text>
</comment>
<evidence type="ECO:0000256" key="1">
    <source>
        <dbReference type="SAM" id="MobiDB-lite"/>
    </source>
</evidence>
<evidence type="ECO:0000256" key="3">
    <source>
        <dbReference type="SAM" id="SignalP"/>
    </source>
</evidence>
<evidence type="ECO:0000313" key="4">
    <source>
        <dbReference type="EMBL" id="KAF6072598.1"/>
    </source>
</evidence>
<keyword evidence="2" id="KW-1133">Transmembrane helix</keyword>
<evidence type="ECO:0000313" key="5">
    <source>
        <dbReference type="Proteomes" id="UP000536275"/>
    </source>
</evidence>
<dbReference type="Proteomes" id="UP000536275">
    <property type="component" value="Unassembled WGS sequence"/>
</dbReference>
<dbReference type="EMBL" id="JABWAD010000007">
    <property type="protein sequence ID" value="KAF6072598.1"/>
    <property type="molecule type" value="Genomic_DNA"/>
</dbReference>
<feature type="compositionally biased region" description="Polar residues" evidence="1">
    <location>
        <begin position="239"/>
        <end position="254"/>
    </location>
</feature>
<keyword evidence="2" id="KW-0812">Transmembrane</keyword>
<gene>
    <name evidence="4" type="ORF">FOB64_000624</name>
</gene>
<feature type="transmembrane region" description="Helical" evidence="2">
    <location>
        <begin position="281"/>
        <end position="306"/>
    </location>
</feature>
<organism evidence="4 5">
    <name type="scientific">Candida albicans</name>
    <name type="common">Yeast</name>
    <dbReference type="NCBI Taxonomy" id="5476"/>
    <lineage>
        <taxon>Eukaryota</taxon>
        <taxon>Fungi</taxon>
        <taxon>Dikarya</taxon>
        <taxon>Ascomycota</taxon>
        <taxon>Saccharomycotina</taxon>
        <taxon>Pichiomycetes</taxon>
        <taxon>Debaryomycetaceae</taxon>
        <taxon>Candida/Lodderomyces clade</taxon>
        <taxon>Candida</taxon>
    </lineage>
</organism>
<keyword evidence="3" id="KW-0732">Signal</keyword>
<feature type="chain" id="PRO_5034864908" evidence="3">
    <location>
        <begin position="23"/>
        <end position="307"/>
    </location>
</feature>